<organism evidence="2 3">
    <name type="scientific">Corallococcus interemptor</name>
    <dbReference type="NCBI Taxonomy" id="2316720"/>
    <lineage>
        <taxon>Bacteria</taxon>
        <taxon>Pseudomonadati</taxon>
        <taxon>Myxococcota</taxon>
        <taxon>Myxococcia</taxon>
        <taxon>Myxococcales</taxon>
        <taxon>Cystobacterineae</taxon>
        <taxon>Myxococcaceae</taxon>
        <taxon>Corallococcus</taxon>
    </lineage>
</organism>
<keyword evidence="3" id="KW-1185">Reference proteome</keyword>
<keyword evidence="1" id="KW-0472">Membrane</keyword>
<evidence type="ECO:0000313" key="2">
    <source>
        <dbReference type="EMBL" id="RKH66974.1"/>
    </source>
</evidence>
<evidence type="ECO:0000313" key="3">
    <source>
        <dbReference type="Proteomes" id="UP000282656"/>
    </source>
</evidence>
<feature type="transmembrane region" description="Helical" evidence="1">
    <location>
        <begin position="99"/>
        <end position="120"/>
    </location>
</feature>
<accession>A0A3A8QV29</accession>
<dbReference type="EMBL" id="RAWM01000055">
    <property type="protein sequence ID" value="RKH66974.1"/>
    <property type="molecule type" value="Genomic_DNA"/>
</dbReference>
<evidence type="ECO:0000256" key="1">
    <source>
        <dbReference type="SAM" id="Phobius"/>
    </source>
</evidence>
<dbReference type="Proteomes" id="UP000282656">
    <property type="component" value="Unassembled WGS sequence"/>
</dbReference>
<keyword evidence="1" id="KW-1133">Transmembrane helix</keyword>
<sequence length="122" mass="14309">MDTVVEDMRPTFLANGRTPEQLEAMDTEIRYHVTQVIIPQLRTMLSAASKKFMERDGRRVQAELQNLERYEASLVWEIKRREDAQRHDRQFAEMKRNSWVPRAAIGISLLSLLLSTYVALFK</sequence>
<proteinExistence type="predicted"/>
<name>A0A3A8QV29_9BACT</name>
<dbReference type="AlphaFoldDB" id="A0A3A8QV29"/>
<gene>
    <name evidence="2" type="ORF">D7X96_20330</name>
</gene>
<protein>
    <submittedName>
        <fullName evidence="2">Uncharacterized protein</fullName>
    </submittedName>
</protein>
<comment type="caution">
    <text evidence="2">The sequence shown here is derived from an EMBL/GenBank/DDBJ whole genome shotgun (WGS) entry which is preliminary data.</text>
</comment>
<keyword evidence="1" id="KW-0812">Transmembrane</keyword>
<reference evidence="3" key="1">
    <citation type="submission" date="2018-09" db="EMBL/GenBank/DDBJ databases">
        <authorList>
            <person name="Livingstone P.G."/>
            <person name="Whitworth D.E."/>
        </authorList>
    </citation>
    <scope>NUCLEOTIDE SEQUENCE [LARGE SCALE GENOMIC DNA]</scope>
    <source>
        <strain evidence="3">AB047A</strain>
    </source>
</reference>